<reference evidence="4" key="1">
    <citation type="submission" date="2013-10" db="EMBL/GenBank/DDBJ databases">
        <title>Genomic analysis of the causative agents of coccidiosis in chickens.</title>
        <authorList>
            <person name="Reid A.J."/>
            <person name="Blake D."/>
            <person name="Billington K."/>
            <person name="Browne H."/>
            <person name="Dunn M."/>
            <person name="Hung S."/>
            <person name="Kawahara F."/>
            <person name="Miranda-Saavedra D."/>
            <person name="Mourier T."/>
            <person name="Nagra H."/>
            <person name="Otto T.D."/>
            <person name="Rawlings N."/>
            <person name="Sanchez A."/>
            <person name="Sanders M."/>
            <person name="Subramaniam C."/>
            <person name="Tay Y."/>
            <person name="Dear P."/>
            <person name="Doerig C."/>
            <person name="Gruber A."/>
            <person name="Parkinson J."/>
            <person name="Shirley M."/>
            <person name="Wan K.L."/>
            <person name="Berriman M."/>
            <person name="Tomley F."/>
            <person name="Pain A."/>
        </authorList>
    </citation>
    <scope>NUCLEOTIDE SEQUENCE [LARGE SCALE GENOMIC DNA]</scope>
    <source>
        <strain evidence="4">Houghton</strain>
    </source>
</reference>
<dbReference type="AlphaFoldDB" id="U6G4R1"/>
<feature type="transmembrane region" description="Helical" evidence="3">
    <location>
        <begin position="186"/>
        <end position="205"/>
    </location>
</feature>
<dbReference type="Proteomes" id="UP000018201">
    <property type="component" value="Unassembled WGS sequence"/>
</dbReference>
<accession>U6G4R1</accession>
<evidence type="ECO:0000313" key="5">
    <source>
        <dbReference type="Proteomes" id="UP000018201"/>
    </source>
</evidence>
<keyword evidence="2" id="KW-0677">Repeat</keyword>
<dbReference type="Pfam" id="PF24681">
    <property type="entry name" value="Kelch_KLHDC2_KLHL20_DRC7"/>
    <property type="match status" value="1"/>
</dbReference>
<dbReference type="PANTHER" id="PTHR46093">
    <property type="entry name" value="ACYL-COA-BINDING DOMAIN-CONTAINING PROTEIN 5"/>
    <property type="match status" value="1"/>
</dbReference>
<feature type="transmembrane region" description="Helical" evidence="3">
    <location>
        <begin position="225"/>
        <end position="247"/>
    </location>
</feature>
<dbReference type="InterPro" id="IPR015915">
    <property type="entry name" value="Kelch-typ_b-propeller"/>
</dbReference>
<evidence type="ECO:0000256" key="3">
    <source>
        <dbReference type="SAM" id="Phobius"/>
    </source>
</evidence>
<dbReference type="SUPFAM" id="SSF117281">
    <property type="entry name" value="Kelch motif"/>
    <property type="match status" value="1"/>
</dbReference>
<keyword evidence="3" id="KW-1133">Transmembrane helix</keyword>
<dbReference type="PANTHER" id="PTHR46093:SF18">
    <property type="entry name" value="FIBRONECTIN TYPE-III DOMAIN-CONTAINING PROTEIN"/>
    <property type="match status" value="1"/>
</dbReference>
<evidence type="ECO:0008006" key="6">
    <source>
        <dbReference type="Google" id="ProtNLM"/>
    </source>
</evidence>
<sequence length="285" mass="30083">MAAAAVGDVPYLFGGCTVEDVCSDELYAFHTSTSSWEFLYVRGDAPSARGGASLNAVRGSLVLFGGESSDGTYNEIYKFDTTWRKWYIGVGPENFRPGSGETPPPREGATLTYLNGHLFLFGGYGAGGHSALRNGSDRCVAARRTKVCLDALIRRRPQIRPSTVSRGSHFKSPAVAAGYVRAEAPVLLLLVFAVLAGVLMTAGRFSNALGNATSPVSASTDLANVSLAFTAIPAIVSVDFVYFRWLFLTDATDGVSLQVLCPGSGLNGMCNGHGDCQPSGECVCK</sequence>
<protein>
    <recommendedName>
        <fullName evidence="6">Kelch motif domain-containing protein</fullName>
    </recommendedName>
</protein>
<evidence type="ECO:0000256" key="1">
    <source>
        <dbReference type="ARBA" id="ARBA00022441"/>
    </source>
</evidence>
<keyword evidence="1" id="KW-0880">Kelch repeat</keyword>
<evidence type="ECO:0000313" key="4">
    <source>
        <dbReference type="EMBL" id="CDI75211.1"/>
    </source>
</evidence>
<reference evidence="4" key="2">
    <citation type="submission" date="2013-10" db="EMBL/GenBank/DDBJ databases">
        <authorList>
            <person name="Aslett M."/>
        </authorList>
    </citation>
    <scope>NUCLEOTIDE SEQUENCE [LARGE SCALE GENOMIC DNA]</scope>
    <source>
        <strain evidence="4">Houghton</strain>
    </source>
</reference>
<organism evidence="4 5">
    <name type="scientific">Eimeria praecox</name>
    <dbReference type="NCBI Taxonomy" id="51316"/>
    <lineage>
        <taxon>Eukaryota</taxon>
        <taxon>Sar</taxon>
        <taxon>Alveolata</taxon>
        <taxon>Apicomplexa</taxon>
        <taxon>Conoidasida</taxon>
        <taxon>Coccidia</taxon>
        <taxon>Eucoccidiorida</taxon>
        <taxon>Eimeriorina</taxon>
        <taxon>Eimeriidae</taxon>
        <taxon>Eimeria</taxon>
    </lineage>
</organism>
<dbReference type="VEuPathDB" id="ToxoDB:EPH_0039360"/>
<evidence type="ECO:0000256" key="2">
    <source>
        <dbReference type="ARBA" id="ARBA00022737"/>
    </source>
</evidence>
<dbReference type="OrthoDB" id="10251809at2759"/>
<keyword evidence="3" id="KW-0812">Transmembrane</keyword>
<gene>
    <name evidence="4" type="ORF">EPH_0039360</name>
</gene>
<keyword evidence="3" id="KW-0472">Membrane</keyword>
<keyword evidence="5" id="KW-1185">Reference proteome</keyword>
<dbReference type="Gene3D" id="2.120.10.80">
    <property type="entry name" value="Kelch-type beta propeller"/>
    <property type="match status" value="1"/>
</dbReference>
<name>U6G4R1_9EIME</name>
<dbReference type="EMBL" id="HG690784">
    <property type="protein sequence ID" value="CDI75211.1"/>
    <property type="molecule type" value="Genomic_DNA"/>
</dbReference>
<proteinExistence type="predicted"/>